<feature type="compositionally biased region" description="Low complexity" evidence="1">
    <location>
        <begin position="68"/>
        <end position="82"/>
    </location>
</feature>
<evidence type="ECO:0000256" key="1">
    <source>
        <dbReference type="SAM" id="MobiDB-lite"/>
    </source>
</evidence>
<proteinExistence type="predicted"/>
<sequence>MCGRPGPSRGSPERPLQTARAHRRYSHRNSPDARRAGGLSAPGERRRPAGKGAPRAGEPQRGSSRSCRAAPGAPQGPAPQRQLRYRRWGASERSTAARSPGRESSRSPMPLGSPWYFCSSAPSARGPGAEPGHGPGQQLTSRGRGRRLSRPPAPPRRPRRPRSPEEDHRISCWS</sequence>
<evidence type="ECO:0000313" key="3">
    <source>
        <dbReference type="Proteomes" id="UP001066276"/>
    </source>
</evidence>
<dbReference type="AlphaFoldDB" id="A0AAV7TVJ8"/>
<dbReference type="EMBL" id="JANPWB010000006">
    <property type="protein sequence ID" value="KAJ1180255.1"/>
    <property type="molecule type" value="Genomic_DNA"/>
</dbReference>
<accession>A0AAV7TVJ8</accession>
<dbReference type="Proteomes" id="UP001066276">
    <property type="component" value="Chromosome 3_2"/>
</dbReference>
<keyword evidence="3" id="KW-1185">Reference proteome</keyword>
<comment type="caution">
    <text evidence="2">The sequence shown here is derived from an EMBL/GenBank/DDBJ whole genome shotgun (WGS) entry which is preliminary data.</text>
</comment>
<gene>
    <name evidence="2" type="ORF">NDU88_005477</name>
</gene>
<organism evidence="2 3">
    <name type="scientific">Pleurodeles waltl</name>
    <name type="common">Iberian ribbed newt</name>
    <dbReference type="NCBI Taxonomy" id="8319"/>
    <lineage>
        <taxon>Eukaryota</taxon>
        <taxon>Metazoa</taxon>
        <taxon>Chordata</taxon>
        <taxon>Craniata</taxon>
        <taxon>Vertebrata</taxon>
        <taxon>Euteleostomi</taxon>
        <taxon>Amphibia</taxon>
        <taxon>Batrachia</taxon>
        <taxon>Caudata</taxon>
        <taxon>Salamandroidea</taxon>
        <taxon>Salamandridae</taxon>
        <taxon>Pleurodelinae</taxon>
        <taxon>Pleurodeles</taxon>
    </lineage>
</organism>
<reference evidence="2" key="1">
    <citation type="journal article" date="2022" name="bioRxiv">
        <title>Sequencing and chromosome-scale assembly of the giantPleurodeles waltlgenome.</title>
        <authorList>
            <person name="Brown T."/>
            <person name="Elewa A."/>
            <person name="Iarovenko S."/>
            <person name="Subramanian E."/>
            <person name="Araus A.J."/>
            <person name="Petzold A."/>
            <person name="Susuki M."/>
            <person name="Suzuki K.-i.T."/>
            <person name="Hayashi T."/>
            <person name="Toyoda A."/>
            <person name="Oliveira C."/>
            <person name="Osipova E."/>
            <person name="Leigh N.D."/>
            <person name="Simon A."/>
            <person name="Yun M.H."/>
        </authorList>
    </citation>
    <scope>NUCLEOTIDE SEQUENCE</scope>
    <source>
        <strain evidence="2">20211129_DDA</strain>
        <tissue evidence="2">Liver</tissue>
    </source>
</reference>
<name>A0AAV7TVJ8_PLEWA</name>
<feature type="compositionally biased region" description="Low complexity" evidence="1">
    <location>
        <begin position="50"/>
        <end position="59"/>
    </location>
</feature>
<feature type="compositionally biased region" description="Basic and acidic residues" evidence="1">
    <location>
        <begin position="162"/>
        <end position="174"/>
    </location>
</feature>
<evidence type="ECO:0000313" key="2">
    <source>
        <dbReference type="EMBL" id="KAJ1180255.1"/>
    </source>
</evidence>
<feature type="region of interest" description="Disordered" evidence="1">
    <location>
        <begin position="1"/>
        <end position="174"/>
    </location>
</feature>
<protein>
    <submittedName>
        <fullName evidence="2">Uncharacterized protein</fullName>
    </submittedName>
</protein>
<feature type="compositionally biased region" description="Low complexity" evidence="1">
    <location>
        <begin position="1"/>
        <end position="15"/>
    </location>
</feature>